<dbReference type="AlphaFoldDB" id="A0AAV3YHS7"/>
<proteinExistence type="predicted"/>
<name>A0AAV3YHS7_9GAST</name>
<organism evidence="1 2">
    <name type="scientific">Plakobranchus ocellatus</name>
    <dbReference type="NCBI Taxonomy" id="259542"/>
    <lineage>
        <taxon>Eukaryota</taxon>
        <taxon>Metazoa</taxon>
        <taxon>Spiralia</taxon>
        <taxon>Lophotrochozoa</taxon>
        <taxon>Mollusca</taxon>
        <taxon>Gastropoda</taxon>
        <taxon>Heterobranchia</taxon>
        <taxon>Euthyneura</taxon>
        <taxon>Panpulmonata</taxon>
        <taxon>Sacoglossa</taxon>
        <taxon>Placobranchoidea</taxon>
        <taxon>Plakobranchidae</taxon>
        <taxon>Plakobranchus</taxon>
    </lineage>
</organism>
<sequence>MGRKEETFPIALRALSLETIANYGKEYALAYSDGSSTGGTGNGGYGIYIPWPDGATSRICGPVGEIARSYDCEEAALPGVFIFTDCRALVHAPVRSGRESVGEAVLLAGYLQKTERMRTVVQGLPLRVGVIGNEIAHTLAIQGRTHHNHEGHQHCRFCDMTPPNSGVREVV</sequence>
<dbReference type="InterPro" id="IPR012337">
    <property type="entry name" value="RNaseH-like_sf"/>
</dbReference>
<evidence type="ECO:0000313" key="2">
    <source>
        <dbReference type="Proteomes" id="UP000735302"/>
    </source>
</evidence>
<reference evidence="1 2" key="1">
    <citation type="journal article" date="2021" name="Elife">
        <title>Chloroplast acquisition without the gene transfer in kleptoplastic sea slugs, Plakobranchus ocellatus.</title>
        <authorList>
            <person name="Maeda T."/>
            <person name="Takahashi S."/>
            <person name="Yoshida T."/>
            <person name="Shimamura S."/>
            <person name="Takaki Y."/>
            <person name="Nagai Y."/>
            <person name="Toyoda A."/>
            <person name="Suzuki Y."/>
            <person name="Arimoto A."/>
            <person name="Ishii H."/>
            <person name="Satoh N."/>
            <person name="Nishiyama T."/>
            <person name="Hasebe M."/>
            <person name="Maruyama T."/>
            <person name="Minagawa J."/>
            <person name="Obokata J."/>
            <person name="Shigenobu S."/>
        </authorList>
    </citation>
    <scope>NUCLEOTIDE SEQUENCE [LARGE SCALE GENOMIC DNA]</scope>
</reference>
<gene>
    <name evidence="1" type="ORF">PoB_000847700</name>
</gene>
<protein>
    <submittedName>
        <fullName evidence="1">Ribonuclease h1</fullName>
    </submittedName>
</protein>
<comment type="caution">
    <text evidence="1">The sequence shown here is derived from an EMBL/GenBank/DDBJ whole genome shotgun (WGS) entry which is preliminary data.</text>
</comment>
<accession>A0AAV3YHS7</accession>
<evidence type="ECO:0000313" key="1">
    <source>
        <dbReference type="EMBL" id="GFN81971.1"/>
    </source>
</evidence>
<keyword evidence="2" id="KW-1185">Reference proteome</keyword>
<dbReference type="Proteomes" id="UP000735302">
    <property type="component" value="Unassembled WGS sequence"/>
</dbReference>
<dbReference type="SUPFAM" id="SSF53098">
    <property type="entry name" value="Ribonuclease H-like"/>
    <property type="match status" value="1"/>
</dbReference>
<dbReference type="EMBL" id="BLXT01000975">
    <property type="protein sequence ID" value="GFN81971.1"/>
    <property type="molecule type" value="Genomic_DNA"/>
</dbReference>